<reference evidence="2 3" key="1">
    <citation type="journal article" date="2019" name="Nat. Ecol. Evol.">
        <title>Megaphylogeny resolves global patterns of mushroom evolution.</title>
        <authorList>
            <person name="Varga T."/>
            <person name="Krizsan K."/>
            <person name="Foldi C."/>
            <person name="Dima B."/>
            <person name="Sanchez-Garcia M."/>
            <person name="Sanchez-Ramirez S."/>
            <person name="Szollosi G.J."/>
            <person name="Szarkandi J.G."/>
            <person name="Papp V."/>
            <person name="Albert L."/>
            <person name="Andreopoulos W."/>
            <person name="Angelini C."/>
            <person name="Antonin V."/>
            <person name="Barry K.W."/>
            <person name="Bougher N.L."/>
            <person name="Buchanan P."/>
            <person name="Buyck B."/>
            <person name="Bense V."/>
            <person name="Catcheside P."/>
            <person name="Chovatia M."/>
            <person name="Cooper J."/>
            <person name="Damon W."/>
            <person name="Desjardin D."/>
            <person name="Finy P."/>
            <person name="Geml J."/>
            <person name="Haridas S."/>
            <person name="Hughes K."/>
            <person name="Justo A."/>
            <person name="Karasinski D."/>
            <person name="Kautmanova I."/>
            <person name="Kiss B."/>
            <person name="Kocsube S."/>
            <person name="Kotiranta H."/>
            <person name="LaButti K.M."/>
            <person name="Lechner B.E."/>
            <person name="Liimatainen K."/>
            <person name="Lipzen A."/>
            <person name="Lukacs Z."/>
            <person name="Mihaltcheva S."/>
            <person name="Morgado L.N."/>
            <person name="Niskanen T."/>
            <person name="Noordeloos M.E."/>
            <person name="Ohm R.A."/>
            <person name="Ortiz-Santana B."/>
            <person name="Ovrebo C."/>
            <person name="Racz N."/>
            <person name="Riley R."/>
            <person name="Savchenko A."/>
            <person name="Shiryaev A."/>
            <person name="Soop K."/>
            <person name="Spirin V."/>
            <person name="Szebenyi C."/>
            <person name="Tomsovsky M."/>
            <person name="Tulloss R.E."/>
            <person name="Uehling J."/>
            <person name="Grigoriev I.V."/>
            <person name="Vagvolgyi C."/>
            <person name="Papp T."/>
            <person name="Martin F.M."/>
            <person name="Miettinen O."/>
            <person name="Hibbett D.S."/>
            <person name="Nagy L.G."/>
        </authorList>
    </citation>
    <scope>NUCLEOTIDE SEQUENCE [LARGE SCALE GENOMIC DNA]</scope>
    <source>
        <strain evidence="2 3">FP101781</strain>
    </source>
</reference>
<protein>
    <submittedName>
        <fullName evidence="2">Uncharacterized protein</fullName>
    </submittedName>
</protein>
<proteinExistence type="predicted"/>
<dbReference type="EMBL" id="QPFP01000297">
    <property type="protein sequence ID" value="TEB17668.1"/>
    <property type="molecule type" value="Genomic_DNA"/>
</dbReference>
<comment type="caution">
    <text evidence="2">The sequence shown here is derived from an EMBL/GenBank/DDBJ whole genome shotgun (WGS) entry which is preliminary data.</text>
</comment>
<feature type="transmembrane region" description="Helical" evidence="1">
    <location>
        <begin position="32"/>
        <end position="51"/>
    </location>
</feature>
<feature type="non-terminal residue" evidence="2">
    <location>
        <position position="205"/>
    </location>
</feature>
<sequence length="205" mass="23040">VNLYRAIQAYALRTALPSVVAYYHRATQWDNFSYITIVTLLVWHADALVIFRCFIIWGRDYRVIVVPVLLLFLSFVVNVATFARFRNPNILPAETLSTLRQMIYPINIAQSTLTTCLIVLKIWTQHAQSQSAGLPTASGSVKLLTIVRIVVESASIFTIQQIILLIFQQVKHPASVILHATLVPSIGIVFVLMTLRTHLAKSEVP</sequence>
<feature type="transmembrane region" description="Helical" evidence="1">
    <location>
        <begin position="63"/>
        <end position="83"/>
    </location>
</feature>
<feature type="transmembrane region" description="Helical" evidence="1">
    <location>
        <begin position="173"/>
        <end position="195"/>
    </location>
</feature>
<gene>
    <name evidence="2" type="ORF">FA13DRAFT_1577161</name>
</gene>
<evidence type="ECO:0000313" key="3">
    <source>
        <dbReference type="Proteomes" id="UP000298030"/>
    </source>
</evidence>
<name>A0A4Y7S912_COPMI</name>
<dbReference type="OrthoDB" id="3346544at2759"/>
<feature type="transmembrane region" description="Helical" evidence="1">
    <location>
        <begin position="143"/>
        <end position="167"/>
    </location>
</feature>
<keyword evidence="1" id="KW-1133">Transmembrane helix</keyword>
<dbReference type="AlphaFoldDB" id="A0A4Y7S912"/>
<evidence type="ECO:0000313" key="2">
    <source>
        <dbReference type="EMBL" id="TEB17668.1"/>
    </source>
</evidence>
<keyword evidence="1" id="KW-0472">Membrane</keyword>
<keyword evidence="3" id="KW-1185">Reference proteome</keyword>
<accession>A0A4Y7S912</accession>
<feature type="non-terminal residue" evidence="2">
    <location>
        <position position="1"/>
    </location>
</feature>
<keyword evidence="1" id="KW-0812">Transmembrane</keyword>
<dbReference type="Proteomes" id="UP000298030">
    <property type="component" value="Unassembled WGS sequence"/>
</dbReference>
<organism evidence="2 3">
    <name type="scientific">Coprinellus micaceus</name>
    <name type="common">Glistening ink-cap mushroom</name>
    <name type="synonym">Coprinus micaceus</name>
    <dbReference type="NCBI Taxonomy" id="71717"/>
    <lineage>
        <taxon>Eukaryota</taxon>
        <taxon>Fungi</taxon>
        <taxon>Dikarya</taxon>
        <taxon>Basidiomycota</taxon>
        <taxon>Agaricomycotina</taxon>
        <taxon>Agaricomycetes</taxon>
        <taxon>Agaricomycetidae</taxon>
        <taxon>Agaricales</taxon>
        <taxon>Agaricineae</taxon>
        <taxon>Psathyrellaceae</taxon>
        <taxon>Coprinellus</taxon>
    </lineage>
</organism>
<evidence type="ECO:0000256" key="1">
    <source>
        <dbReference type="SAM" id="Phobius"/>
    </source>
</evidence>